<proteinExistence type="predicted"/>
<dbReference type="Proteomes" id="UP000807504">
    <property type="component" value="Unassembled WGS sequence"/>
</dbReference>
<protein>
    <submittedName>
        <fullName evidence="1">Uncharacterized protein</fullName>
    </submittedName>
</protein>
<comment type="caution">
    <text evidence="1">The sequence shown here is derived from an EMBL/GenBank/DDBJ whole genome shotgun (WGS) entry which is preliminary data.</text>
</comment>
<organism evidence="1 2">
    <name type="scientific">Argiope bruennichi</name>
    <name type="common">Wasp spider</name>
    <name type="synonym">Aranea bruennichi</name>
    <dbReference type="NCBI Taxonomy" id="94029"/>
    <lineage>
        <taxon>Eukaryota</taxon>
        <taxon>Metazoa</taxon>
        <taxon>Ecdysozoa</taxon>
        <taxon>Arthropoda</taxon>
        <taxon>Chelicerata</taxon>
        <taxon>Arachnida</taxon>
        <taxon>Araneae</taxon>
        <taxon>Araneomorphae</taxon>
        <taxon>Entelegynae</taxon>
        <taxon>Araneoidea</taxon>
        <taxon>Araneidae</taxon>
        <taxon>Argiope</taxon>
    </lineage>
</organism>
<reference evidence="1" key="2">
    <citation type="submission" date="2020-06" db="EMBL/GenBank/DDBJ databases">
        <authorList>
            <person name="Sheffer M."/>
        </authorList>
    </citation>
    <scope>NUCLEOTIDE SEQUENCE</scope>
</reference>
<keyword evidence="2" id="KW-1185">Reference proteome</keyword>
<reference evidence="1" key="1">
    <citation type="journal article" date="2020" name="bioRxiv">
        <title>Chromosome-level reference genome of the European wasp spider Argiope bruennichi: a resource for studies on range expansion and evolutionary adaptation.</title>
        <authorList>
            <person name="Sheffer M.M."/>
            <person name="Hoppe A."/>
            <person name="Krehenwinkel H."/>
            <person name="Uhl G."/>
            <person name="Kuss A.W."/>
            <person name="Jensen L."/>
            <person name="Jensen C."/>
            <person name="Gillespie R.G."/>
            <person name="Hoff K.J."/>
            <person name="Prost S."/>
        </authorList>
    </citation>
    <scope>NUCLEOTIDE SEQUENCE</scope>
</reference>
<evidence type="ECO:0000313" key="1">
    <source>
        <dbReference type="EMBL" id="KAF8787125.1"/>
    </source>
</evidence>
<sequence>MVFCIEKFSSSLSFAYATALSLDDLPAACFELTDDTEVIIEVIYKLSDLFGKELNSIAEKIAEEDIWKPFTKAFLSRCIIISDEPCYLSFLLLCSLIETTVGAIFIDSQCFTYAIICCLCLRIVYERCYKDLFNEIQEFESLGSFCRSINPLPVEGESKLILSVDEQREISFLLSNAVDIDYNNFIITDSELKILHKTINIMARKNFRPNPFEPMDMCCECDFSSDHTMDVEEVICVSSEGKEVDCVSSEGKEVDCVSSEGNQVDCVSSEEEEECSFGENQICDLCGGKCFRFLVLYRSEMRQQELSADNDRTQSLDDLPSTCFELAYDTEAVLGVIDKLSDMFEKQLNSIAENIQDASECDFELFMDAFLSRCLIISDEPSYLSFLLLCSLIVNTAHPIFIDLQCLTYAMICCLCLRIVYEKCYKDLFDENEESESLDSYCRSINPCFVEEENQILLSVQQQFQISLLLSKAVNMDYNNFMLTNSDMGILHKTINILTMDDFLLNTCESTDMCCESDSSSTDTMDVEDETDSFSSDECEDFSSRENQKCGFCGGKCFRYLVLYRSETLRQELSVDNGRCNCNG</sequence>
<name>A0A8T0FA80_ARGBR</name>
<dbReference type="EMBL" id="JABXBU010000015">
    <property type="protein sequence ID" value="KAF8787125.1"/>
    <property type="molecule type" value="Genomic_DNA"/>
</dbReference>
<evidence type="ECO:0000313" key="2">
    <source>
        <dbReference type="Proteomes" id="UP000807504"/>
    </source>
</evidence>
<dbReference type="AlphaFoldDB" id="A0A8T0FA80"/>
<accession>A0A8T0FA80</accession>
<gene>
    <name evidence="1" type="ORF">HNY73_008753</name>
</gene>